<sequence length="54" mass="6114">MANDQAKETHRLTPAAYKQLEQQLPKPNVGNEQQTAFNLGVQHVLRLLRDGFVV</sequence>
<reference evidence="1" key="1">
    <citation type="submission" date="2021-07" db="EMBL/GenBank/DDBJ databases">
        <authorList>
            <person name="Wang J."/>
            <person name="Yang M."/>
        </authorList>
    </citation>
    <scope>NUCLEOTIDE SEQUENCE</scope>
</reference>
<evidence type="ECO:0000313" key="1">
    <source>
        <dbReference type="EMBL" id="QYW05833.1"/>
    </source>
</evidence>
<dbReference type="Proteomes" id="UP000828797">
    <property type="component" value="Segment"/>
</dbReference>
<dbReference type="RefSeq" id="YP_010648421.1">
    <property type="nucleotide sequence ID" value="NC_070758.1"/>
</dbReference>
<dbReference type="GeneID" id="77923860"/>
<dbReference type="KEGG" id="vg:77923860"/>
<proteinExistence type="predicted"/>
<dbReference type="EMBL" id="MZ592920">
    <property type="protein sequence ID" value="QYW05833.1"/>
    <property type="molecule type" value="Genomic_DNA"/>
</dbReference>
<organism evidence="1 2">
    <name type="scientific">Vibrio phage vB_VpaP_G1</name>
    <dbReference type="NCBI Taxonomy" id="2862773"/>
    <lineage>
        <taxon>Viruses</taxon>
        <taxon>Duplodnaviria</taxon>
        <taxon>Heunggongvirae</taxon>
        <taxon>Uroviricota</taxon>
        <taxon>Caudoviricetes</taxon>
        <taxon>Autographivirales</taxon>
        <taxon>Youngvirus</taxon>
        <taxon>Youngvirus G1</taxon>
    </lineage>
</organism>
<accession>A0AAE7WUP7</accession>
<name>A0AAE7WUP7_9CAUD</name>
<protein>
    <submittedName>
        <fullName evidence="1">Uncharacterized protein</fullName>
    </submittedName>
</protein>
<evidence type="ECO:0000313" key="2">
    <source>
        <dbReference type="Proteomes" id="UP000828797"/>
    </source>
</evidence>
<keyword evidence="2" id="KW-1185">Reference proteome</keyword>